<evidence type="ECO:0000256" key="1">
    <source>
        <dbReference type="RuleBase" id="RU000441"/>
    </source>
</evidence>
<feature type="region of interest" description="Disordered" evidence="2">
    <location>
        <begin position="455"/>
        <end position="479"/>
    </location>
</feature>
<dbReference type="FunFam" id="1.10.580.10:FF:000005">
    <property type="entry name" value="Citrate synthase"/>
    <property type="match status" value="1"/>
</dbReference>
<dbReference type="InterPro" id="IPR016142">
    <property type="entry name" value="Citrate_synth-like_lrg_a-sub"/>
</dbReference>
<keyword evidence="4" id="KW-1185">Reference proteome</keyword>
<evidence type="ECO:0000313" key="4">
    <source>
        <dbReference type="Proteomes" id="UP000777482"/>
    </source>
</evidence>
<name>A0A9P6W5V0_RHOMI</name>
<accession>A0A9P6W5V0</accession>
<keyword evidence="1" id="KW-0808">Transferase</keyword>
<dbReference type="PRINTS" id="PR00143">
    <property type="entry name" value="CITRTSNTHASE"/>
</dbReference>
<dbReference type="Gene3D" id="1.10.580.10">
    <property type="entry name" value="Citrate Synthase, domain 1"/>
    <property type="match status" value="2"/>
</dbReference>
<dbReference type="SUPFAM" id="SSF48256">
    <property type="entry name" value="Citrate synthase"/>
    <property type="match status" value="1"/>
</dbReference>
<dbReference type="Proteomes" id="UP000777482">
    <property type="component" value="Unassembled WGS sequence"/>
</dbReference>
<proteinExistence type="inferred from homology"/>
<protein>
    <recommendedName>
        <fullName evidence="1">Citrate synthase</fullName>
    </recommendedName>
</protein>
<sequence>MVAQKLPNNSLTIIDNRTGKSIDVKVEANAIPATAFKKLTKRAGDGDREEDECEVRSQTLTQSRKCVSKLALTFAVQAGIRVYDPGFVNTATVRSSITFIDGTKGVLRHRGYPIEQLAEKSNFLETAYLLLYGELPSRDQFQLFEREVMHHTFVHRDLEEIIGAFRHDAHPMSILTSAFAALGAYAPEANPSLAGQKIYTSNTAAALQLMDKQIFRLIGKSITLAAMAYRVRQSRQFVSPPQGMTYSETFLYMMDHLNEPNYKPHPVIAKALDTLFLLHADHEMNASCAAVLQVGSTLVDPYSAVSAGCAALYGPSHGGANEAVIRMLISIGSPDKVPEFLERVKRKEAVLRLPTMFFALTGRDPLLDTALALRDAALADDYFISRRLAPNVDFFSGLIYRAIGFPLDYFPVLFAVPRVVGWLAHWRQMMLSGSVKIWRPRQVYIGAGAREYEPMEERKAKGNDAPSPSSTLGLAPDEH</sequence>
<organism evidence="3 4">
    <name type="scientific">Rhodotorula mucilaginosa</name>
    <name type="common">Yeast</name>
    <name type="synonym">Rhodotorula rubra</name>
    <dbReference type="NCBI Taxonomy" id="5537"/>
    <lineage>
        <taxon>Eukaryota</taxon>
        <taxon>Fungi</taxon>
        <taxon>Dikarya</taxon>
        <taxon>Basidiomycota</taxon>
        <taxon>Pucciniomycotina</taxon>
        <taxon>Microbotryomycetes</taxon>
        <taxon>Sporidiobolales</taxon>
        <taxon>Sporidiobolaceae</taxon>
        <taxon>Rhodotorula</taxon>
    </lineage>
</organism>
<dbReference type="InterPro" id="IPR016143">
    <property type="entry name" value="Citrate_synth-like_sm_a-sub"/>
</dbReference>
<dbReference type="EMBL" id="PUHQ01000009">
    <property type="protein sequence ID" value="KAG0665410.1"/>
    <property type="molecule type" value="Genomic_DNA"/>
</dbReference>
<dbReference type="Pfam" id="PF00285">
    <property type="entry name" value="Citrate_synt"/>
    <property type="match status" value="2"/>
</dbReference>
<dbReference type="AlphaFoldDB" id="A0A9P6W5V0"/>
<reference evidence="3 4" key="1">
    <citation type="submission" date="2020-11" db="EMBL/GenBank/DDBJ databases">
        <title>Kefir isolates.</title>
        <authorList>
            <person name="Marcisauskas S."/>
            <person name="Kim Y."/>
            <person name="Blasche S."/>
        </authorList>
    </citation>
    <scope>NUCLEOTIDE SEQUENCE [LARGE SCALE GENOMIC DNA]</scope>
    <source>
        <strain evidence="3 4">KR</strain>
    </source>
</reference>
<dbReference type="PANTHER" id="PTHR42871">
    <property type="entry name" value="CITRATE SYNTHASE"/>
    <property type="match status" value="1"/>
</dbReference>
<dbReference type="OrthoDB" id="435022at2759"/>
<dbReference type="InterPro" id="IPR036969">
    <property type="entry name" value="Citrate_synthase_sf"/>
</dbReference>
<dbReference type="Gene3D" id="1.10.230.10">
    <property type="entry name" value="Cytochrome P450-Terp, domain 2"/>
    <property type="match status" value="1"/>
</dbReference>
<comment type="similarity">
    <text evidence="1">Belongs to the citrate synthase family.</text>
</comment>
<comment type="caution">
    <text evidence="3">The sequence shown here is derived from an EMBL/GenBank/DDBJ whole genome shotgun (WGS) entry which is preliminary data.</text>
</comment>
<dbReference type="GO" id="GO:0046912">
    <property type="term" value="F:acyltransferase activity, acyl groups converted into alkyl on transfer"/>
    <property type="evidence" value="ECO:0007669"/>
    <property type="project" value="InterPro"/>
</dbReference>
<evidence type="ECO:0000256" key="2">
    <source>
        <dbReference type="SAM" id="MobiDB-lite"/>
    </source>
</evidence>
<gene>
    <name evidence="3" type="ORF">C6P46_006857</name>
</gene>
<evidence type="ECO:0000313" key="3">
    <source>
        <dbReference type="EMBL" id="KAG0665410.1"/>
    </source>
</evidence>
<dbReference type="PANTHER" id="PTHR42871:SF1">
    <property type="entry name" value="CITRATE SYNTHASE"/>
    <property type="match status" value="1"/>
</dbReference>
<dbReference type="InterPro" id="IPR002020">
    <property type="entry name" value="Citrate_synthase"/>
</dbReference>